<accession>A0ABN3QWJ0</accession>
<evidence type="ECO:0000313" key="5">
    <source>
        <dbReference type="Proteomes" id="UP001501509"/>
    </source>
</evidence>
<evidence type="ECO:0000256" key="1">
    <source>
        <dbReference type="ARBA" id="ARBA00023172"/>
    </source>
</evidence>
<proteinExistence type="predicted"/>
<dbReference type="PROSITE" id="PS51898">
    <property type="entry name" value="TYR_RECOMBINASE"/>
    <property type="match status" value="1"/>
</dbReference>
<gene>
    <name evidence="4" type="ORF">GCM10010411_90690</name>
</gene>
<dbReference type="Gene3D" id="1.10.443.10">
    <property type="entry name" value="Intergrase catalytic core"/>
    <property type="match status" value="1"/>
</dbReference>
<reference evidence="4 5" key="1">
    <citation type="journal article" date="2019" name="Int. J. Syst. Evol. Microbiol.">
        <title>The Global Catalogue of Microorganisms (GCM) 10K type strain sequencing project: providing services to taxonomists for standard genome sequencing and annotation.</title>
        <authorList>
            <consortium name="The Broad Institute Genomics Platform"/>
            <consortium name="The Broad Institute Genome Sequencing Center for Infectious Disease"/>
            <person name="Wu L."/>
            <person name="Ma J."/>
        </authorList>
    </citation>
    <scope>NUCLEOTIDE SEQUENCE [LARGE SCALE GENOMIC DNA]</scope>
    <source>
        <strain evidence="4 5">JCM 6833</strain>
    </source>
</reference>
<dbReference type="InterPro" id="IPR002104">
    <property type="entry name" value="Integrase_catalytic"/>
</dbReference>
<dbReference type="InterPro" id="IPR011010">
    <property type="entry name" value="DNA_brk_join_enz"/>
</dbReference>
<dbReference type="EMBL" id="BAAATD010000022">
    <property type="protein sequence ID" value="GAA2637189.1"/>
    <property type="molecule type" value="Genomic_DNA"/>
</dbReference>
<feature type="region of interest" description="Disordered" evidence="2">
    <location>
        <begin position="220"/>
        <end position="270"/>
    </location>
</feature>
<evidence type="ECO:0000313" key="4">
    <source>
        <dbReference type="EMBL" id="GAA2637189.1"/>
    </source>
</evidence>
<keyword evidence="5" id="KW-1185">Reference proteome</keyword>
<organism evidence="4 5">
    <name type="scientific">Actinomadura fulvescens</name>
    <dbReference type="NCBI Taxonomy" id="46160"/>
    <lineage>
        <taxon>Bacteria</taxon>
        <taxon>Bacillati</taxon>
        <taxon>Actinomycetota</taxon>
        <taxon>Actinomycetes</taxon>
        <taxon>Streptosporangiales</taxon>
        <taxon>Thermomonosporaceae</taxon>
        <taxon>Actinomadura</taxon>
    </lineage>
</organism>
<dbReference type="InterPro" id="IPR013762">
    <property type="entry name" value="Integrase-like_cat_sf"/>
</dbReference>
<protein>
    <recommendedName>
        <fullName evidence="3">Tyr recombinase domain-containing protein</fullName>
    </recommendedName>
</protein>
<evidence type="ECO:0000256" key="2">
    <source>
        <dbReference type="SAM" id="MobiDB-lite"/>
    </source>
</evidence>
<feature type="domain" description="Tyr recombinase" evidence="3">
    <location>
        <begin position="147"/>
        <end position="270"/>
    </location>
</feature>
<dbReference type="Proteomes" id="UP001501509">
    <property type="component" value="Unassembled WGS sequence"/>
</dbReference>
<dbReference type="RefSeq" id="WP_344548987.1">
    <property type="nucleotide sequence ID" value="NZ_BAAATD010000022.1"/>
</dbReference>
<keyword evidence="1" id="KW-0233">DNA recombination</keyword>
<evidence type="ECO:0000259" key="3">
    <source>
        <dbReference type="PROSITE" id="PS51898"/>
    </source>
</evidence>
<sequence>MTTEPITPPVTGSGPGATVLPLAGDRPARYTDAVQAYLTAAGISTASRRVYRVSLTTWAWLIAGDQPPAGRARRGAVAPAVALADLDAPGIAAVLATSFAVRAQLADADTVNRELSVLRAATAWWRARGWLTTDPVAGLARRPAPPDLTRALSRDQVTALLEAKAPLREKTFYRLLYESCARAEEILTLDIADLVLPDKRARVISKGGATEWGVFSRTCPQGQSSSRGGLPLGPALERGPGRVGRVVSGGGGRPGTRGLRRLPERWSAGR</sequence>
<dbReference type="SUPFAM" id="SSF56349">
    <property type="entry name" value="DNA breaking-rejoining enzymes"/>
    <property type="match status" value="1"/>
</dbReference>
<comment type="caution">
    <text evidence="4">The sequence shown here is derived from an EMBL/GenBank/DDBJ whole genome shotgun (WGS) entry which is preliminary data.</text>
</comment>
<name>A0ABN3QWJ0_9ACTN</name>